<dbReference type="GO" id="GO:0007165">
    <property type="term" value="P:signal transduction"/>
    <property type="evidence" value="ECO:0007669"/>
    <property type="project" value="InterPro"/>
</dbReference>
<feature type="signal peptide" evidence="7">
    <location>
        <begin position="1"/>
        <end position="18"/>
    </location>
</feature>
<keyword evidence="4 6" id="KW-1133">Transmembrane helix</keyword>
<evidence type="ECO:0000256" key="5">
    <source>
        <dbReference type="ARBA" id="ARBA00023136"/>
    </source>
</evidence>
<keyword evidence="10" id="KW-1185">Reference proteome</keyword>
<evidence type="ECO:0000313" key="10">
    <source>
        <dbReference type="Proteomes" id="UP001159428"/>
    </source>
</evidence>
<dbReference type="PROSITE" id="PS50104">
    <property type="entry name" value="TIR"/>
    <property type="match status" value="1"/>
</dbReference>
<dbReference type="AlphaFoldDB" id="A0AAU9VWJ6"/>
<sequence>MAFEVLFVFLAMLMVTETERARHLPTRRRLCLCADRVLPLRSFSDGKESSFVSCKEWCSTKDFEGKMSSHLRIRRNDVEGFTECPPGLDHIDKKWHIKRENIRVHFHDIKGSSRWLVQVSWSPFIGSTKGWDKYYMRYFTGEGRLPYQNFSCLILPKNRTSVNITSSYKERKITLIVTALPNIRSGTKPSMVLEPFTPTKQYGPPVYTPGAVLITSKPTSERKNTALLYGSIAVGILVGIVFGACLLIYFHRRKPSITLPSDFKYHAFIIYNKEDEGWVKGKLLKFLEEEHGLRVCIHYKDFTPGIPFTESMVESVSCSHKIIAVYSSNFLKSKYCNYELELARYRLLDKRDNCLIVIRIDKSKFDDLPRELRGRSCIDYADLTERQFWKRKLLKFLDVPKEPSHVEVEVESDPNSNVFAPEVTTEGSDGQMRSRYSRLDSSISTTTELSIVTLNEDNPV</sequence>
<name>A0AAU9VWJ6_9CNID</name>
<dbReference type="InterPro" id="IPR000157">
    <property type="entry name" value="TIR_dom"/>
</dbReference>
<keyword evidence="2 6" id="KW-0812">Transmembrane</keyword>
<dbReference type="SMART" id="SM00255">
    <property type="entry name" value="TIR"/>
    <property type="match status" value="1"/>
</dbReference>
<feature type="transmembrane region" description="Helical" evidence="6">
    <location>
        <begin position="226"/>
        <end position="250"/>
    </location>
</feature>
<proteinExistence type="predicted"/>
<dbReference type="Gene3D" id="3.40.50.10140">
    <property type="entry name" value="Toll/interleukin-1 receptor homology (TIR) domain"/>
    <property type="match status" value="1"/>
</dbReference>
<accession>A0AAU9VWJ6</accession>
<dbReference type="SUPFAM" id="SSF52200">
    <property type="entry name" value="Toll/Interleukin receptor TIR domain"/>
    <property type="match status" value="1"/>
</dbReference>
<dbReference type="PANTHER" id="PTHR24365:SF530">
    <property type="entry name" value="MSTPROX-RELATED"/>
    <property type="match status" value="1"/>
</dbReference>
<evidence type="ECO:0000259" key="8">
    <source>
        <dbReference type="PROSITE" id="PS50104"/>
    </source>
</evidence>
<comment type="caution">
    <text evidence="9">The sequence shown here is derived from an EMBL/GenBank/DDBJ whole genome shotgun (WGS) entry which is preliminary data.</text>
</comment>
<dbReference type="GO" id="GO:0005886">
    <property type="term" value="C:plasma membrane"/>
    <property type="evidence" value="ECO:0007669"/>
    <property type="project" value="TreeGrafter"/>
</dbReference>
<evidence type="ECO:0000256" key="2">
    <source>
        <dbReference type="ARBA" id="ARBA00022692"/>
    </source>
</evidence>
<dbReference type="Proteomes" id="UP001159428">
    <property type="component" value="Unassembled WGS sequence"/>
</dbReference>
<evidence type="ECO:0000256" key="1">
    <source>
        <dbReference type="ARBA" id="ARBA00004370"/>
    </source>
</evidence>
<protein>
    <recommendedName>
        <fullName evidence="8">TIR domain-containing protein</fullName>
    </recommendedName>
</protein>
<gene>
    <name evidence="9" type="ORF">PMEA_00025473</name>
</gene>
<feature type="chain" id="PRO_5043919752" description="TIR domain-containing protein" evidence="7">
    <location>
        <begin position="19"/>
        <end position="460"/>
    </location>
</feature>
<evidence type="ECO:0000256" key="7">
    <source>
        <dbReference type="SAM" id="SignalP"/>
    </source>
</evidence>
<evidence type="ECO:0000256" key="3">
    <source>
        <dbReference type="ARBA" id="ARBA00022729"/>
    </source>
</evidence>
<keyword evidence="3 7" id="KW-0732">Signal</keyword>
<reference evidence="9 10" key="1">
    <citation type="submission" date="2022-05" db="EMBL/GenBank/DDBJ databases">
        <authorList>
            <consortium name="Genoscope - CEA"/>
            <person name="William W."/>
        </authorList>
    </citation>
    <scope>NUCLEOTIDE SEQUENCE [LARGE SCALE GENOMIC DNA]</scope>
</reference>
<organism evidence="9 10">
    <name type="scientific">Pocillopora meandrina</name>
    <dbReference type="NCBI Taxonomy" id="46732"/>
    <lineage>
        <taxon>Eukaryota</taxon>
        <taxon>Metazoa</taxon>
        <taxon>Cnidaria</taxon>
        <taxon>Anthozoa</taxon>
        <taxon>Hexacorallia</taxon>
        <taxon>Scleractinia</taxon>
        <taxon>Astrocoeniina</taxon>
        <taxon>Pocilloporidae</taxon>
        <taxon>Pocillopora</taxon>
    </lineage>
</organism>
<dbReference type="InterPro" id="IPR035897">
    <property type="entry name" value="Toll_tir_struct_dom_sf"/>
</dbReference>
<evidence type="ECO:0000313" key="9">
    <source>
        <dbReference type="EMBL" id="CAH3039873.1"/>
    </source>
</evidence>
<feature type="domain" description="TIR" evidence="8">
    <location>
        <begin position="263"/>
        <end position="396"/>
    </location>
</feature>
<evidence type="ECO:0000256" key="4">
    <source>
        <dbReference type="ARBA" id="ARBA00022989"/>
    </source>
</evidence>
<dbReference type="Pfam" id="PF13676">
    <property type="entry name" value="TIR_2"/>
    <property type="match status" value="1"/>
</dbReference>
<evidence type="ECO:0000256" key="6">
    <source>
        <dbReference type="SAM" id="Phobius"/>
    </source>
</evidence>
<comment type="subcellular location">
    <subcellularLocation>
        <location evidence="1">Membrane</location>
    </subcellularLocation>
</comment>
<dbReference type="GO" id="GO:0038023">
    <property type="term" value="F:signaling receptor activity"/>
    <property type="evidence" value="ECO:0007669"/>
    <property type="project" value="TreeGrafter"/>
</dbReference>
<dbReference type="EMBL" id="CALNXJ010000005">
    <property type="protein sequence ID" value="CAH3039873.1"/>
    <property type="molecule type" value="Genomic_DNA"/>
</dbReference>
<keyword evidence="5 6" id="KW-0472">Membrane</keyword>
<dbReference type="PANTHER" id="PTHR24365">
    <property type="entry name" value="TOLL-LIKE RECEPTOR"/>
    <property type="match status" value="1"/>
</dbReference>